<dbReference type="AlphaFoldDB" id="A0A2R4WGK5"/>
<proteinExistence type="predicted"/>
<dbReference type="Proteomes" id="UP000244755">
    <property type="component" value="Chromosome 1"/>
</dbReference>
<dbReference type="EMBL" id="CP028843">
    <property type="protein sequence ID" value="AWB20672.1"/>
    <property type="molecule type" value="Genomic_DNA"/>
</dbReference>
<evidence type="ECO:0000313" key="1">
    <source>
        <dbReference type="EMBL" id="AWB20672.1"/>
    </source>
</evidence>
<keyword evidence="2" id="KW-1185">Reference proteome</keyword>
<sequence length="201" mass="22377">MPLEPRDVFINCPFDAAYRPFFHAIVFTVTRSGFRARCALETDNAADNRLAKICQIIKQCPYGIHDISCTEAGGDPPLPRFNMPLELGLFLGAQRFGGRHDKRKCCIVLDREPYRFQRFISDIAGQDIHSHAGDVPTLILKVATWLRTQSDDPRVPGGRAIAAEYAAFEARLPVICAARRLDPDELTFGDFARIAAEAIAT</sequence>
<dbReference type="KEGG" id="mee:DA075_06850"/>
<organism evidence="1 2">
    <name type="scientific">Methylobacterium currus</name>
    <dbReference type="NCBI Taxonomy" id="2051553"/>
    <lineage>
        <taxon>Bacteria</taxon>
        <taxon>Pseudomonadati</taxon>
        <taxon>Pseudomonadota</taxon>
        <taxon>Alphaproteobacteria</taxon>
        <taxon>Hyphomicrobiales</taxon>
        <taxon>Methylobacteriaceae</taxon>
        <taxon>Methylobacterium</taxon>
    </lineage>
</organism>
<dbReference type="OrthoDB" id="7596615at2"/>
<reference evidence="1 2" key="1">
    <citation type="submission" date="2018-04" db="EMBL/GenBank/DDBJ databases">
        <title>Methylobacterium sp. PR1016A genome.</title>
        <authorList>
            <person name="Park W."/>
        </authorList>
    </citation>
    <scope>NUCLEOTIDE SEQUENCE [LARGE SCALE GENOMIC DNA]</scope>
    <source>
        <strain evidence="1 2">PR1016A</strain>
    </source>
</reference>
<gene>
    <name evidence="1" type="ORF">DA075_06850</name>
</gene>
<accession>A0A2R4WGK5</accession>
<dbReference type="RefSeq" id="WP_099952571.1">
    <property type="nucleotide sequence ID" value="NZ_CP028843.1"/>
</dbReference>
<protein>
    <submittedName>
        <fullName evidence="1">Uncharacterized protein</fullName>
    </submittedName>
</protein>
<name>A0A2R4WGK5_9HYPH</name>
<evidence type="ECO:0000313" key="2">
    <source>
        <dbReference type="Proteomes" id="UP000244755"/>
    </source>
</evidence>